<evidence type="ECO:0008006" key="11">
    <source>
        <dbReference type="Google" id="ProtNLM"/>
    </source>
</evidence>
<dbReference type="SUPFAM" id="SSF161245">
    <property type="entry name" value="Zinc hairpin stack"/>
    <property type="match status" value="1"/>
</dbReference>
<proteinExistence type="predicted"/>
<dbReference type="InterPro" id="IPR001841">
    <property type="entry name" value="Znf_RING"/>
</dbReference>
<dbReference type="InterPro" id="IPR017921">
    <property type="entry name" value="Znf_CTCHY"/>
</dbReference>
<dbReference type="GO" id="GO:0008270">
    <property type="term" value="F:zinc ion binding"/>
    <property type="evidence" value="ECO:0007669"/>
    <property type="project" value="UniProtKB-KW"/>
</dbReference>
<dbReference type="Gene3D" id="3.30.40.10">
    <property type="entry name" value="Zinc/RING finger domain, C3HC4 (zinc finger)"/>
    <property type="match status" value="1"/>
</dbReference>
<evidence type="ECO:0000313" key="9">
    <source>
        <dbReference type="EMBL" id="CAE0437005.1"/>
    </source>
</evidence>
<dbReference type="AlphaFoldDB" id="A0A6S8CHJ2"/>
<dbReference type="SMART" id="SM00184">
    <property type="entry name" value="RING"/>
    <property type="match status" value="1"/>
</dbReference>
<dbReference type="InterPro" id="IPR008913">
    <property type="entry name" value="Znf_CHY"/>
</dbReference>
<dbReference type="InterPro" id="IPR039512">
    <property type="entry name" value="RCHY1_zinc-ribbon"/>
</dbReference>
<evidence type="ECO:0000256" key="4">
    <source>
        <dbReference type="PROSITE-ProRule" id="PRU00601"/>
    </source>
</evidence>
<evidence type="ECO:0000259" key="8">
    <source>
        <dbReference type="PROSITE" id="PS51270"/>
    </source>
</evidence>
<evidence type="ECO:0000256" key="1">
    <source>
        <dbReference type="ARBA" id="ARBA00022723"/>
    </source>
</evidence>
<name>A0A6S8CHJ2_9STRA</name>
<organism evidence="9">
    <name type="scientific">Aplanochytrium stocchinoi</name>
    <dbReference type="NCBI Taxonomy" id="215587"/>
    <lineage>
        <taxon>Eukaryota</taxon>
        <taxon>Sar</taxon>
        <taxon>Stramenopiles</taxon>
        <taxon>Bigyra</taxon>
        <taxon>Labyrinthulomycetes</taxon>
        <taxon>Thraustochytrida</taxon>
        <taxon>Thraustochytriidae</taxon>
        <taxon>Aplanochytrium</taxon>
    </lineage>
</organism>
<dbReference type="GO" id="GO:0005634">
    <property type="term" value="C:nucleus"/>
    <property type="evidence" value="ECO:0007669"/>
    <property type="project" value="TreeGrafter"/>
</dbReference>
<dbReference type="EMBL" id="HBIN01009733">
    <property type="protein sequence ID" value="CAE0437006.1"/>
    <property type="molecule type" value="Transcribed_RNA"/>
</dbReference>
<dbReference type="InterPro" id="IPR037274">
    <property type="entry name" value="Znf_CHY_sf"/>
</dbReference>
<evidence type="ECO:0000313" key="10">
    <source>
        <dbReference type="EMBL" id="CAE0437006.1"/>
    </source>
</evidence>
<dbReference type="GO" id="GO:0016567">
    <property type="term" value="P:protein ubiquitination"/>
    <property type="evidence" value="ECO:0007669"/>
    <property type="project" value="TreeGrafter"/>
</dbReference>
<dbReference type="EMBL" id="HBIN01009732">
    <property type="protein sequence ID" value="CAE0437005.1"/>
    <property type="molecule type" value="Transcribed_RNA"/>
</dbReference>
<sequence length="331" mass="37615">MGDSQSTSTGADTDADKSSFEVSELRSKILEIARNTELDPPEKNLRIQALYSEKGKTCVEQANVDEDEAAAADSSEQPEYPPCSHYKRNCYIVAKCCNKPFACRLCHNENARGHEINRFETEAMICRKCGKKQEVSSHCVSPDCSWKETFYFCEVCRFWSDDVEKDVFHCPDCGICRRGKKEDYEHCNGCKLCLPHSLYAEHTCTDAENNCAICGEYLQDSTIEVNLLRCGHSLHSSCYQNALQQNLFHCPLCRKSFLNPAEFAAQAVRSDRILSEFHMPEEFQDFTAKITCNDCNQTSETPFHFMGHKCQHCSSFNTVVLSRYKAPRSES</sequence>
<dbReference type="Gene3D" id="2.20.28.10">
    <property type="match status" value="1"/>
</dbReference>
<dbReference type="Pfam" id="PF14599">
    <property type="entry name" value="zinc_ribbon_6"/>
    <property type="match status" value="1"/>
</dbReference>
<dbReference type="PROSITE" id="PS51270">
    <property type="entry name" value="ZF_CTCHY"/>
    <property type="match status" value="1"/>
</dbReference>
<dbReference type="PROSITE" id="PS51266">
    <property type="entry name" value="ZF_CHY"/>
    <property type="match status" value="1"/>
</dbReference>
<keyword evidence="1" id="KW-0479">Metal-binding</keyword>
<dbReference type="SUPFAM" id="SSF161219">
    <property type="entry name" value="CHY zinc finger-like"/>
    <property type="match status" value="1"/>
</dbReference>
<dbReference type="Pfam" id="PF13639">
    <property type="entry name" value="zf-RING_2"/>
    <property type="match status" value="1"/>
</dbReference>
<dbReference type="Pfam" id="PF05495">
    <property type="entry name" value="zf-CHY"/>
    <property type="match status" value="1"/>
</dbReference>
<protein>
    <recommendedName>
        <fullName evidence="11">RING-type domain-containing protein</fullName>
    </recommendedName>
</protein>
<dbReference type="GO" id="GO:0061630">
    <property type="term" value="F:ubiquitin protein ligase activity"/>
    <property type="evidence" value="ECO:0007669"/>
    <property type="project" value="TreeGrafter"/>
</dbReference>
<reference evidence="9" key="1">
    <citation type="submission" date="2021-01" db="EMBL/GenBank/DDBJ databases">
        <authorList>
            <person name="Corre E."/>
            <person name="Pelletier E."/>
            <person name="Niang G."/>
            <person name="Scheremetjew M."/>
            <person name="Finn R."/>
            <person name="Kale V."/>
            <person name="Holt S."/>
            <person name="Cochrane G."/>
            <person name="Meng A."/>
            <person name="Brown T."/>
            <person name="Cohen L."/>
        </authorList>
    </citation>
    <scope>NUCLEOTIDE SEQUENCE</scope>
    <source>
        <strain evidence="9">GSBS06</strain>
    </source>
</reference>
<keyword evidence="3" id="KW-0862">Zinc</keyword>
<dbReference type="GO" id="GO:0006511">
    <property type="term" value="P:ubiquitin-dependent protein catabolic process"/>
    <property type="evidence" value="ECO:0007669"/>
    <property type="project" value="TreeGrafter"/>
</dbReference>
<dbReference type="PROSITE" id="PS50089">
    <property type="entry name" value="ZF_RING_2"/>
    <property type="match status" value="1"/>
</dbReference>
<dbReference type="PANTHER" id="PTHR21319">
    <property type="entry name" value="RING FINGER AND CHY ZINC FINGER DOMAIN-CONTAINING PROTEIN 1"/>
    <property type="match status" value="1"/>
</dbReference>
<evidence type="ECO:0000256" key="3">
    <source>
        <dbReference type="ARBA" id="ARBA00022833"/>
    </source>
</evidence>
<evidence type="ECO:0000256" key="5">
    <source>
        <dbReference type="SAM" id="MobiDB-lite"/>
    </source>
</evidence>
<feature type="compositionally biased region" description="Polar residues" evidence="5">
    <location>
        <begin position="1"/>
        <end position="11"/>
    </location>
</feature>
<dbReference type="InterPro" id="IPR037275">
    <property type="entry name" value="Znf_CTCHY_sf"/>
</dbReference>
<feature type="domain" description="CTCHY-type" evidence="8">
    <location>
        <begin position="148"/>
        <end position="212"/>
    </location>
</feature>
<accession>A0A6S8CHJ2</accession>
<gene>
    <name evidence="9" type="ORF">ASTO00021_LOCUS7251</name>
    <name evidence="10" type="ORF">ASTO00021_LOCUS7252</name>
</gene>
<feature type="region of interest" description="Disordered" evidence="5">
    <location>
        <begin position="1"/>
        <end position="20"/>
    </location>
</feature>
<dbReference type="SUPFAM" id="SSF57850">
    <property type="entry name" value="RING/U-box"/>
    <property type="match status" value="1"/>
</dbReference>
<evidence type="ECO:0000259" key="7">
    <source>
        <dbReference type="PROSITE" id="PS51266"/>
    </source>
</evidence>
<feature type="domain" description="CHY-type" evidence="7">
    <location>
        <begin position="76"/>
        <end position="146"/>
    </location>
</feature>
<dbReference type="InterPro" id="IPR013083">
    <property type="entry name" value="Znf_RING/FYVE/PHD"/>
</dbReference>
<keyword evidence="2 4" id="KW-0863">Zinc-finger</keyword>
<evidence type="ECO:0000259" key="6">
    <source>
        <dbReference type="PROSITE" id="PS50089"/>
    </source>
</evidence>
<feature type="domain" description="RING-type" evidence="6">
    <location>
        <begin position="211"/>
        <end position="254"/>
    </location>
</feature>
<evidence type="ECO:0000256" key="2">
    <source>
        <dbReference type="ARBA" id="ARBA00022771"/>
    </source>
</evidence>
<dbReference type="PANTHER" id="PTHR21319:SF0">
    <property type="entry name" value="AND RING FINGER DOMAIN PROTEIN, PUTATIVE (AFU_ORTHOLOGUE AFUA_1G08900)-RELATED"/>
    <property type="match status" value="1"/>
</dbReference>